<keyword evidence="7" id="KW-0762">Sugar transport</keyword>
<dbReference type="InterPro" id="IPR001851">
    <property type="entry name" value="ABC_transp_permease"/>
</dbReference>
<evidence type="ECO:0000256" key="6">
    <source>
        <dbReference type="SAM" id="Phobius"/>
    </source>
</evidence>
<feature type="transmembrane region" description="Helical" evidence="6">
    <location>
        <begin position="21"/>
        <end position="42"/>
    </location>
</feature>
<protein>
    <submittedName>
        <fullName evidence="7">Simple sugar transport system permease protein</fullName>
    </submittedName>
</protein>
<evidence type="ECO:0000313" key="8">
    <source>
        <dbReference type="Proteomes" id="UP000518887"/>
    </source>
</evidence>
<reference evidence="7 8" key="1">
    <citation type="submission" date="2020-08" db="EMBL/GenBank/DDBJ databases">
        <title>Genomic Encyclopedia of Type Strains, Phase IV (KMG-IV): sequencing the most valuable type-strain genomes for metagenomic binning, comparative biology and taxonomic classification.</title>
        <authorList>
            <person name="Goeker M."/>
        </authorList>
    </citation>
    <scope>NUCLEOTIDE SEQUENCE [LARGE SCALE GENOMIC DNA]</scope>
    <source>
        <strain evidence="7 8">DSM 103462</strain>
    </source>
</reference>
<feature type="transmembrane region" description="Helical" evidence="6">
    <location>
        <begin position="189"/>
        <end position="214"/>
    </location>
</feature>
<feature type="transmembrane region" description="Helical" evidence="6">
    <location>
        <begin position="244"/>
        <end position="266"/>
    </location>
</feature>
<comment type="caution">
    <text evidence="7">The sequence shown here is derived from an EMBL/GenBank/DDBJ whole genome shotgun (WGS) entry which is preliminary data.</text>
</comment>
<evidence type="ECO:0000256" key="4">
    <source>
        <dbReference type="ARBA" id="ARBA00022989"/>
    </source>
</evidence>
<organism evidence="7 8">
    <name type="scientific">Treponema ruminis</name>
    <dbReference type="NCBI Taxonomy" id="744515"/>
    <lineage>
        <taxon>Bacteria</taxon>
        <taxon>Pseudomonadati</taxon>
        <taxon>Spirochaetota</taxon>
        <taxon>Spirochaetia</taxon>
        <taxon>Spirochaetales</taxon>
        <taxon>Treponemataceae</taxon>
        <taxon>Treponema</taxon>
    </lineage>
</organism>
<name>A0A7W8G9M8_9SPIR</name>
<evidence type="ECO:0000256" key="2">
    <source>
        <dbReference type="ARBA" id="ARBA00022475"/>
    </source>
</evidence>
<comment type="subcellular location">
    <subcellularLocation>
        <location evidence="1">Cell membrane</location>
        <topology evidence="1">Multi-pass membrane protein</topology>
    </subcellularLocation>
</comment>
<keyword evidence="2" id="KW-1003">Cell membrane</keyword>
<feature type="transmembrane region" description="Helical" evidence="6">
    <location>
        <begin position="62"/>
        <end position="80"/>
    </location>
</feature>
<gene>
    <name evidence="7" type="ORF">HNP76_001776</name>
</gene>
<evidence type="ECO:0000256" key="1">
    <source>
        <dbReference type="ARBA" id="ARBA00004651"/>
    </source>
</evidence>
<feature type="transmembrane region" description="Helical" evidence="6">
    <location>
        <begin position="278"/>
        <end position="307"/>
    </location>
</feature>
<keyword evidence="4 6" id="KW-1133">Transmembrane helix</keyword>
<dbReference type="Pfam" id="PF02653">
    <property type="entry name" value="BPD_transp_2"/>
    <property type="match status" value="1"/>
</dbReference>
<dbReference type="RefSeq" id="WP_206173039.1">
    <property type="nucleotide sequence ID" value="NZ_CP031518.1"/>
</dbReference>
<proteinExistence type="predicted"/>
<dbReference type="CDD" id="cd06580">
    <property type="entry name" value="TM_PBP1_transp_TpRbsC_like"/>
    <property type="match status" value="1"/>
</dbReference>
<keyword evidence="8" id="KW-1185">Reference proteome</keyword>
<dbReference type="PANTHER" id="PTHR47089">
    <property type="entry name" value="ABC TRANSPORTER, PERMEASE PROTEIN"/>
    <property type="match status" value="1"/>
</dbReference>
<evidence type="ECO:0000256" key="5">
    <source>
        <dbReference type="ARBA" id="ARBA00023136"/>
    </source>
</evidence>
<dbReference type="EMBL" id="JACHFQ010000005">
    <property type="protein sequence ID" value="MBB5226403.1"/>
    <property type="molecule type" value="Genomic_DNA"/>
</dbReference>
<dbReference type="PANTHER" id="PTHR47089:SF1">
    <property type="entry name" value="GUANOSINE ABC TRANSPORTER PERMEASE PROTEIN NUPP"/>
    <property type="match status" value="1"/>
</dbReference>
<evidence type="ECO:0000256" key="3">
    <source>
        <dbReference type="ARBA" id="ARBA00022692"/>
    </source>
</evidence>
<accession>A0A7W8G9M8</accession>
<feature type="transmembrane region" description="Helical" evidence="6">
    <location>
        <begin position="319"/>
        <end position="342"/>
    </location>
</feature>
<keyword evidence="3 6" id="KW-0812">Transmembrane</keyword>
<evidence type="ECO:0000313" key="7">
    <source>
        <dbReference type="EMBL" id="MBB5226403.1"/>
    </source>
</evidence>
<dbReference type="GO" id="GO:0022857">
    <property type="term" value="F:transmembrane transporter activity"/>
    <property type="evidence" value="ECO:0007669"/>
    <property type="project" value="InterPro"/>
</dbReference>
<keyword evidence="5 6" id="KW-0472">Membrane</keyword>
<feature type="transmembrane region" description="Helical" evidence="6">
    <location>
        <begin position="92"/>
        <end position="108"/>
    </location>
</feature>
<feature type="transmembrane region" description="Helical" evidence="6">
    <location>
        <begin position="114"/>
        <end position="137"/>
    </location>
</feature>
<dbReference type="Proteomes" id="UP000518887">
    <property type="component" value="Unassembled WGS sequence"/>
</dbReference>
<keyword evidence="7" id="KW-0813">Transport</keyword>
<dbReference type="AlphaFoldDB" id="A0A7W8G9M8"/>
<sequence length="355" mass="38940">MLRIAMQKSLSQKQKVLVRTAAVFSAIVCSMLVLVFMGLNPFKVYANIFSGCFGTFYRFKQVVYKAVPLTILSLGCCVAFKMKFWNIGAEGQFYMGAFAATWAFMLFPNAPAVILLPVMAIFALIAGGIFALIPAALKIKWGTSETLVTLMLNYVAQKWVSYLKYSYLPWRDPHGGGSPKIINFSDNAVLPNLFGIHIGWLIAVFLVVAMYFLLKKTKFGYEVSVIGESFDTARYAGINVSRTIVIAVVLSGGLCALAGMIQASAIEHSLTDNMSNGMGFTAVITTWLSQLDPLISLLVSFVFSVLLQGGSYLQTSMGVPASMGTIIQTIIIFFVLGSEFFVRYRFVFEKKGSGK</sequence>
<dbReference type="GO" id="GO:0005886">
    <property type="term" value="C:plasma membrane"/>
    <property type="evidence" value="ECO:0007669"/>
    <property type="project" value="UniProtKB-SubCell"/>
</dbReference>